<dbReference type="Proteomes" id="UP000831156">
    <property type="component" value="Chromosome 14"/>
</dbReference>
<keyword evidence="1" id="KW-0489">Methyltransferase</keyword>
<evidence type="ECO:0008006" key="6">
    <source>
        <dbReference type="Google" id="ProtNLM"/>
    </source>
</evidence>
<proteinExistence type="predicted"/>
<dbReference type="Gene3D" id="3.40.50.150">
    <property type="entry name" value="Vaccinia Virus protein VP39"/>
    <property type="match status" value="2"/>
</dbReference>
<evidence type="ECO:0000313" key="4">
    <source>
        <dbReference type="EMBL" id="SOV18707.1"/>
    </source>
</evidence>
<dbReference type="Pfam" id="PF05971">
    <property type="entry name" value="Methyltransf_10"/>
    <property type="match status" value="3"/>
</dbReference>
<dbReference type="InterPro" id="IPR029063">
    <property type="entry name" value="SAM-dependent_MTases_sf"/>
</dbReference>
<dbReference type="EMBL" id="LT969437">
    <property type="protein sequence ID" value="SOV18707.1"/>
    <property type="molecule type" value="Genomic_DNA"/>
</dbReference>
<gene>
    <name evidence="4" type="ORF">PGABG01_1410100</name>
</gene>
<evidence type="ECO:0000313" key="5">
    <source>
        <dbReference type="Proteomes" id="UP000831156"/>
    </source>
</evidence>
<sequence>MQGDKTKKGKNFKIPYSSKCKNEKTWEDNIRNRKTKKNPKKNEKNNLMHDRNIHKYIYIDYIELSKKYTFLKLFLQKNEKSTNSYYNFEQSIAVYFLSKSILKEYYDLNFYMPYIKNDEIQNKIILGNNIFNTNKFIYTINEFKDINSLKNIILLSYENYNTFLLNLKNDINTNLSCHQYDESTITYNNNSNNNNIINEQTDDIYCKYTFECNKKNENNILQNDQGGKFLCPCVPGRVNYIHILADLTDINELKNFKNNDKYISTTHINENINNTNKIQKNMLLLYGNIIKVLDIGVGANCIYPLLGNNIYKWSFLGTDINIDSLKYSFINILINNKENDIHLKYQTNKRNIFQNIINNSDLFFFSMCNPPYYTFIEEVNKNPYRMLEANIDEVVYYLGDEKGGTIKNNNNNNSTNNNDNNSDMDYMRGADIHIDITHTDDIQTHNINLDRIISSELGPINTGNQKEQEVEKEEELNITKSQKENSKHCCNNKKVGDNINDGNITSFKISINEGEEHNVKNKHFINTSQNYNNKGGEYKFIMNMLEESISYFFNVIWFTTLVSKFKNVKLIKKEIINSMRLYHEYKKNQVYFLNSIINENLYFNQTFVFKNIQKKIPPVSIAQYRIFESYSGNITRWIICWSYYNPEQIDAMKKLYYEKSK</sequence>
<reference evidence="4" key="1">
    <citation type="submission" date="2016-09" db="EMBL/GenBank/DDBJ databases">
        <authorList>
            <consortium name="Pathogen Informatics"/>
            <person name="Sun Q."/>
            <person name="Inoue M."/>
        </authorList>
    </citation>
    <scope>NUCLEOTIDE SEQUENCE</scope>
</reference>
<feature type="compositionally biased region" description="Low complexity" evidence="3">
    <location>
        <begin position="408"/>
        <end position="423"/>
    </location>
</feature>
<evidence type="ECO:0000256" key="1">
    <source>
        <dbReference type="ARBA" id="ARBA00022603"/>
    </source>
</evidence>
<feature type="region of interest" description="Disordered" evidence="3">
    <location>
        <begin position="405"/>
        <end position="424"/>
    </location>
</feature>
<dbReference type="InterPro" id="IPR010286">
    <property type="entry name" value="METTL16/RlmF"/>
</dbReference>
<dbReference type="PANTHER" id="PTHR13393:SF0">
    <property type="entry name" value="RNA N6-ADENOSINE-METHYLTRANSFERASE METTL16"/>
    <property type="match status" value="1"/>
</dbReference>
<evidence type="ECO:0000256" key="3">
    <source>
        <dbReference type="SAM" id="MobiDB-lite"/>
    </source>
</evidence>
<dbReference type="PANTHER" id="PTHR13393">
    <property type="entry name" value="SAM-DEPENDENT METHYLTRANSFERASE"/>
    <property type="match status" value="1"/>
</dbReference>
<organism evidence="4 5">
    <name type="scientific">Plasmodium gaboni</name>
    <dbReference type="NCBI Taxonomy" id="647221"/>
    <lineage>
        <taxon>Eukaryota</taxon>
        <taxon>Sar</taxon>
        <taxon>Alveolata</taxon>
        <taxon>Apicomplexa</taxon>
        <taxon>Aconoidasida</taxon>
        <taxon>Haemosporida</taxon>
        <taxon>Plasmodiidae</taxon>
        <taxon>Plasmodium</taxon>
        <taxon>Plasmodium (Laverania)</taxon>
    </lineage>
</organism>
<keyword evidence="2" id="KW-0808">Transferase</keyword>
<evidence type="ECO:0000256" key="2">
    <source>
        <dbReference type="ARBA" id="ARBA00022679"/>
    </source>
</evidence>
<accession>A0ABY1UTG6</accession>
<protein>
    <recommendedName>
        <fullName evidence="6">Methyltransferase</fullName>
    </recommendedName>
</protein>
<feature type="region of interest" description="Disordered" evidence="3">
    <location>
        <begin position="27"/>
        <end position="46"/>
    </location>
</feature>
<name>A0ABY1UTG6_9APIC</name>
<keyword evidence="5" id="KW-1185">Reference proteome</keyword>